<keyword evidence="1" id="KW-1133">Transmembrane helix</keyword>
<protein>
    <submittedName>
        <fullName evidence="2">Uncharacterized protein</fullName>
    </submittedName>
</protein>
<dbReference type="RefSeq" id="WP_212520891.1">
    <property type="nucleotide sequence ID" value="NZ_JAGSOH010000098.1"/>
</dbReference>
<accession>A0A941EBI9</accession>
<feature type="transmembrane region" description="Helical" evidence="1">
    <location>
        <begin position="34"/>
        <end position="57"/>
    </location>
</feature>
<evidence type="ECO:0000313" key="2">
    <source>
        <dbReference type="EMBL" id="MBR7829760.1"/>
    </source>
</evidence>
<dbReference type="Proteomes" id="UP000676325">
    <property type="component" value="Unassembled WGS sequence"/>
</dbReference>
<gene>
    <name evidence="2" type="ORF">KDK95_25875</name>
</gene>
<keyword evidence="1" id="KW-0472">Membrane</keyword>
<evidence type="ECO:0000313" key="3">
    <source>
        <dbReference type="Proteomes" id="UP000676325"/>
    </source>
</evidence>
<organism evidence="2 3">
    <name type="scientific">Actinospica acidithermotolerans</name>
    <dbReference type="NCBI Taxonomy" id="2828514"/>
    <lineage>
        <taxon>Bacteria</taxon>
        <taxon>Bacillati</taxon>
        <taxon>Actinomycetota</taxon>
        <taxon>Actinomycetes</taxon>
        <taxon>Catenulisporales</taxon>
        <taxon>Actinospicaceae</taxon>
        <taxon>Actinospica</taxon>
    </lineage>
</organism>
<sequence length="60" mass="6087">MRARGAVARACACPGGPGARLAAGRVVQLAGDDGLYWLPASSVISLIGGVANAWLFMTRS</sequence>
<proteinExistence type="predicted"/>
<reference evidence="2" key="1">
    <citation type="submission" date="2021-04" db="EMBL/GenBank/DDBJ databases">
        <title>Genome based classification of Actinospica acidithermotolerans sp. nov., an actinobacterium isolated from an Indonesian hot spring.</title>
        <authorList>
            <person name="Kusuma A.B."/>
            <person name="Putra K.E."/>
            <person name="Nafisah S."/>
            <person name="Loh J."/>
            <person name="Nouioui I."/>
            <person name="Goodfellow M."/>
        </authorList>
    </citation>
    <scope>NUCLEOTIDE SEQUENCE</scope>
    <source>
        <strain evidence="2">MGRD01-02</strain>
    </source>
</reference>
<keyword evidence="1" id="KW-0812">Transmembrane</keyword>
<evidence type="ECO:0000256" key="1">
    <source>
        <dbReference type="SAM" id="Phobius"/>
    </source>
</evidence>
<dbReference type="AlphaFoldDB" id="A0A941EBI9"/>
<dbReference type="EMBL" id="JAGSOH010000098">
    <property type="protein sequence ID" value="MBR7829760.1"/>
    <property type="molecule type" value="Genomic_DNA"/>
</dbReference>
<keyword evidence="3" id="KW-1185">Reference proteome</keyword>
<comment type="caution">
    <text evidence="2">The sequence shown here is derived from an EMBL/GenBank/DDBJ whole genome shotgun (WGS) entry which is preliminary data.</text>
</comment>
<name>A0A941EBI9_9ACTN</name>